<dbReference type="OrthoDB" id="9899319at2"/>
<dbReference type="Proteomes" id="UP000245073">
    <property type="component" value="Unassembled WGS sequence"/>
</dbReference>
<accession>A0A2T9JI62</accession>
<dbReference type="AlphaFoldDB" id="A0A2T9JI62"/>
<proteinExistence type="predicted"/>
<reference evidence="1 2" key="1">
    <citation type="submission" date="2018-04" db="EMBL/GenBank/DDBJ databases">
        <title>The genome sequence of Caulobacter sp. 744.</title>
        <authorList>
            <person name="Gao J."/>
            <person name="Sun J."/>
        </authorList>
    </citation>
    <scope>NUCLEOTIDE SEQUENCE [LARGE SCALE GENOMIC DNA]</scope>
    <source>
        <strain evidence="1 2">774</strain>
    </source>
</reference>
<protein>
    <submittedName>
        <fullName evidence="1">Uncharacterized protein</fullName>
    </submittedName>
</protein>
<keyword evidence="2" id="KW-1185">Reference proteome</keyword>
<gene>
    <name evidence="1" type="ORF">DDF67_20790</name>
</gene>
<comment type="caution">
    <text evidence="1">The sequence shown here is derived from an EMBL/GenBank/DDBJ whole genome shotgun (WGS) entry which is preliminary data.</text>
</comment>
<name>A0A2T9JI62_9CAUL</name>
<sequence>MTRAAHALFEAEIVRLTEHLGGRTDHARFVFDDLAAEAGHASRIHGAPFCLALRSAITAFELDFVHSRDAAIAHTAACARLEVLALLSRGGK</sequence>
<evidence type="ECO:0000313" key="1">
    <source>
        <dbReference type="EMBL" id="PVM83380.1"/>
    </source>
</evidence>
<dbReference type="RefSeq" id="WP_109102731.1">
    <property type="nucleotide sequence ID" value="NZ_QDKQ01000069.1"/>
</dbReference>
<organism evidence="1 2">
    <name type="scientific">Caulobacter endophyticus</name>
    <dbReference type="NCBI Taxonomy" id="2172652"/>
    <lineage>
        <taxon>Bacteria</taxon>
        <taxon>Pseudomonadati</taxon>
        <taxon>Pseudomonadota</taxon>
        <taxon>Alphaproteobacteria</taxon>
        <taxon>Caulobacterales</taxon>
        <taxon>Caulobacteraceae</taxon>
        <taxon>Caulobacter</taxon>
    </lineage>
</organism>
<dbReference type="EMBL" id="QDKQ01000069">
    <property type="protein sequence ID" value="PVM83380.1"/>
    <property type="molecule type" value="Genomic_DNA"/>
</dbReference>
<evidence type="ECO:0000313" key="2">
    <source>
        <dbReference type="Proteomes" id="UP000245073"/>
    </source>
</evidence>